<dbReference type="GO" id="GO:0006261">
    <property type="term" value="P:DNA-templated DNA replication"/>
    <property type="evidence" value="ECO:0007669"/>
    <property type="project" value="TreeGrafter"/>
</dbReference>
<feature type="compositionally biased region" description="Acidic residues" evidence="1">
    <location>
        <begin position="57"/>
        <end position="80"/>
    </location>
</feature>
<accession>A0AAD7DRE3</accession>
<dbReference type="AlphaFoldDB" id="A0AAD7DRE3"/>
<dbReference type="GO" id="GO:0043625">
    <property type="term" value="C:delta DNA polymerase complex"/>
    <property type="evidence" value="ECO:0007669"/>
    <property type="project" value="TreeGrafter"/>
</dbReference>
<organism evidence="2 3">
    <name type="scientific">Mycena rosella</name>
    <name type="common">Pink bonnet</name>
    <name type="synonym">Agaricus rosellus</name>
    <dbReference type="NCBI Taxonomy" id="1033263"/>
    <lineage>
        <taxon>Eukaryota</taxon>
        <taxon>Fungi</taxon>
        <taxon>Dikarya</taxon>
        <taxon>Basidiomycota</taxon>
        <taxon>Agaricomycotina</taxon>
        <taxon>Agaricomycetes</taxon>
        <taxon>Agaricomycetidae</taxon>
        <taxon>Agaricales</taxon>
        <taxon>Marasmiineae</taxon>
        <taxon>Mycenaceae</taxon>
        <taxon>Mycena</taxon>
    </lineage>
</organism>
<dbReference type="GO" id="GO:0000731">
    <property type="term" value="P:DNA synthesis involved in DNA repair"/>
    <property type="evidence" value="ECO:0007669"/>
    <property type="project" value="InterPro"/>
</dbReference>
<evidence type="ECO:0000256" key="1">
    <source>
        <dbReference type="SAM" id="MobiDB-lite"/>
    </source>
</evidence>
<evidence type="ECO:0000313" key="3">
    <source>
        <dbReference type="Proteomes" id="UP001221757"/>
    </source>
</evidence>
<dbReference type="InterPro" id="IPR007218">
    <property type="entry name" value="DNA_pol_delta_4"/>
</dbReference>
<reference evidence="2" key="1">
    <citation type="submission" date="2023-03" db="EMBL/GenBank/DDBJ databases">
        <title>Massive genome expansion in bonnet fungi (Mycena s.s.) driven by repeated elements and novel gene families across ecological guilds.</title>
        <authorList>
            <consortium name="Lawrence Berkeley National Laboratory"/>
            <person name="Harder C.B."/>
            <person name="Miyauchi S."/>
            <person name="Viragh M."/>
            <person name="Kuo A."/>
            <person name="Thoen E."/>
            <person name="Andreopoulos B."/>
            <person name="Lu D."/>
            <person name="Skrede I."/>
            <person name="Drula E."/>
            <person name="Henrissat B."/>
            <person name="Morin E."/>
            <person name="Kohler A."/>
            <person name="Barry K."/>
            <person name="LaButti K."/>
            <person name="Morin E."/>
            <person name="Salamov A."/>
            <person name="Lipzen A."/>
            <person name="Mereny Z."/>
            <person name="Hegedus B."/>
            <person name="Baldrian P."/>
            <person name="Stursova M."/>
            <person name="Weitz H."/>
            <person name="Taylor A."/>
            <person name="Grigoriev I.V."/>
            <person name="Nagy L.G."/>
            <person name="Martin F."/>
            <person name="Kauserud H."/>
        </authorList>
    </citation>
    <scope>NUCLEOTIDE SEQUENCE</scope>
    <source>
        <strain evidence="2">CBHHK067</strain>
    </source>
</reference>
<gene>
    <name evidence="2" type="ORF">B0H17DRAFT_1197946</name>
</gene>
<feature type="region of interest" description="Disordered" evidence="1">
    <location>
        <begin position="23"/>
        <end position="94"/>
    </location>
</feature>
<dbReference type="PANTHER" id="PTHR14303:SF0">
    <property type="entry name" value="DNA POLYMERASE DELTA SUBUNIT 4"/>
    <property type="match status" value="1"/>
</dbReference>
<protein>
    <submittedName>
        <fullName evidence="2">DNA polymerase delta, subunit 4-domain-containing protein</fullName>
    </submittedName>
</protein>
<dbReference type="Proteomes" id="UP001221757">
    <property type="component" value="Unassembled WGS sequence"/>
</dbReference>
<evidence type="ECO:0000313" key="2">
    <source>
        <dbReference type="EMBL" id="KAJ7696430.1"/>
    </source>
</evidence>
<dbReference type="Pfam" id="PF04081">
    <property type="entry name" value="DNA_pol_delta_4"/>
    <property type="match status" value="1"/>
</dbReference>
<keyword evidence="3" id="KW-1185">Reference proteome</keyword>
<sequence length="211" mass="23669">MPKSSSKSKTVSSPSLKQATLAFSASKRIASNNSSKKVGKRPSLLSQARAVQVHSDSDDEIEVDDIDLSDDEVEIVEPDEPAEKESPRPKVAVSKPSIVKVTRPRDKASQSHELLELDENDPRWRPHLNAVRATRGYLQLIHAEDQDKFHDILRVFDLSYEYGPCVGVSRLERWERASALGLNPPTEVRDILTTRQGSKESYAQSVFYEEV</sequence>
<comment type="caution">
    <text evidence="2">The sequence shown here is derived from an EMBL/GenBank/DDBJ whole genome shotgun (WGS) entry which is preliminary data.</text>
</comment>
<proteinExistence type="predicted"/>
<dbReference type="GO" id="GO:0003887">
    <property type="term" value="F:DNA-directed DNA polymerase activity"/>
    <property type="evidence" value="ECO:0007669"/>
    <property type="project" value="TreeGrafter"/>
</dbReference>
<dbReference type="PANTHER" id="PTHR14303">
    <property type="entry name" value="DNA POLYMERASE DELTA SUBUNIT 4"/>
    <property type="match status" value="1"/>
</dbReference>
<dbReference type="EMBL" id="JARKIE010000034">
    <property type="protein sequence ID" value="KAJ7696430.1"/>
    <property type="molecule type" value="Genomic_DNA"/>
</dbReference>
<name>A0AAD7DRE3_MYCRO</name>